<feature type="compositionally biased region" description="Basic residues" evidence="1">
    <location>
        <begin position="644"/>
        <end position="655"/>
    </location>
</feature>
<accession>A0A087GM27</accession>
<reference evidence="3" key="1">
    <citation type="journal article" date="2015" name="Nat. Plants">
        <title>Genome expansion of Arabis alpina linked with retrotransposition and reduced symmetric DNA methylation.</title>
        <authorList>
            <person name="Willing E.M."/>
            <person name="Rawat V."/>
            <person name="Mandakova T."/>
            <person name="Maumus F."/>
            <person name="James G.V."/>
            <person name="Nordstroem K.J."/>
            <person name="Becker C."/>
            <person name="Warthmann N."/>
            <person name="Chica C."/>
            <person name="Szarzynska B."/>
            <person name="Zytnicki M."/>
            <person name="Albani M.C."/>
            <person name="Kiefer C."/>
            <person name="Bergonzi S."/>
            <person name="Castaings L."/>
            <person name="Mateos J.L."/>
            <person name="Berns M.C."/>
            <person name="Bujdoso N."/>
            <person name="Piofczyk T."/>
            <person name="de Lorenzo L."/>
            <person name="Barrero-Sicilia C."/>
            <person name="Mateos I."/>
            <person name="Piednoel M."/>
            <person name="Hagmann J."/>
            <person name="Chen-Min-Tao R."/>
            <person name="Iglesias-Fernandez R."/>
            <person name="Schuster S.C."/>
            <person name="Alonso-Blanco C."/>
            <person name="Roudier F."/>
            <person name="Carbonero P."/>
            <person name="Paz-Ares J."/>
            <person name="Davis S.J."/>
            <person name="Pecinka A."/>
            <person name="Quesneville H."/>
            <person name="Colot V."/>
            <person name="Lysak M.A."/>
            <person name="Weigel D."/>
            <person name="Coupland G."/>
            <person name="Schneeberger K."/>
        </authorList>
    </citation>
    <scope>NUCLEOTIDE SEQUENCE [LARGE SCALE GENOMIC DNA]</scope>
    <source>
        <strain evidence="3">cv. Pajares</strain>
    </source>
</reference>
<dbReference type="EMBL" id="CM002874">
    <property type="protein sequence ID" value="KFK30929.1"/>
    <property type="molecule type" value="Genomic_DNA"/>
</dbReference>
<gene>
    <name evidence="2" type="ordered locus">AALP_Aa6g044300</name>
</gene>
<proteinExistence type="predicted"/>
<dbReference type="OrthoDB" id="10634672at2759"/>
<protein>
    <submittedName>
        <fullName evidence="2">Uncharacterized protein</fullName>
    </submittedName>
</protein>
<evidence type="ECO:0000313" key="2">
    <source>
        <dbReference type="EMBL" id="KFK30929.1"/>
    </source>
</evidence>
<organism evidence="2 3">
    <name type="scientific">Arabis alpina</name>
    <name type="common">Alpine rock-cress</name>
    <dbReference type="NCBI Taxonomy" id="50452"/>
    <lineage>
        <taxon>Eukaryota</taxon>
        <taxon>Viridiplantae</taxon>
        <taxon>Streptophyta</taxon>
        <taxon>Embryophyta</taxon>
        <taxon>Tracheophyta</taxon>
        <taxon>Spermatophyta</taxon>
        <taxon>Magnoliopsida</taxon>
        <taxon>eudicotyledons</taxon>
        <taxon>Gunneridae</taxon>
        <taxon>Pentapetalae</taxon>
        <taxon>rosids</taxon>
        <taxon>malvids</taxon>
        <taxon>Brassicales</taxon>
        <taxon>Brassicaceae</taxon>
        <taxon>Arabideae</taxon>
        <taxon>Arabis</taxon>
    </lineage>
</organism>
<feature type="compositionally biased region" description="Polar residues" evidence="1">
    <location>
        <begin position="346"/>
        <end position="372"/>
    </location>
</feature>
<dbReference type="Proteomes" id="UP000029120">
    <property type="component" value="Chromosome 6"/>
</dbReference>
<dbReference type="Gramene" id="KFK30929">
    <property type="protein sequence ID" value="KFK30929"/>
    <property type="gene ID" value="AALP_AA6G044300"/>
</dbReference>
<feature type="region of interest" description="Disordered" evidence="1">
    <location>
        <begin position="539"/>
        <end position="568"/>
    </location>
</feature>
<feature type="region of interest" description="Disordered" evidence="1">
    <location>
        <begin position="634"/>
        <end position="655"/>
    </location>
</feature>
<sequence>MAEDDQLVPAWVYDLFEEEETGPLDLDLYRVAFLEFYPPNPQEYANPEHRDDVVADVRQEPQVKPSYASILSGKATSSAINVASKKTESSSSSSTFSGLATSSCSSINVASKKAESSSSARNGESSGTLEVLREHVTQNPMMNQQEQLQRAIASTGLSPNARPWSPPNPLQHRPMQTQMNVPRSAFVNHQQVSAMHQLNPNAPAPRMYQNYLNHQQVSAMHQPNLNAPAPTMYQQNQMGNFPSQGPMMQNYHFERPPLSPMYNQQQNFMRPETYQQGPYYHLPVANQSMPMMSPSGPYLVDQNYINQQLHQLTGFPIDMINQQAALGAPWYDANVRGRLLPRPRAQQPTQSQGSNTGPSSHQQGQDKNQQPRLCTNSLASSNQIPTNDQMMNLAAAADNPIRVYQIPTNDQTINHLLASTSSSIRVYVFRNQTPWRVFTMNLASSFSFETDEMQYRVTSDDETTNLDSTSSATASIRIRITRNQITTNDETMNLGLLSFETDRICISFTGNQIPLASPPLRILVPTNFAETQMLLLTDEEEEEEEVDDDDDDASVITQPPCDDVSSDQTMNQRQLSPYAEPWIPQITHEHFRSNQSVEQNLEAQENLYQPHQMGIFHIFYPIQAPLMYQHNQMQPRFNGGRGGYRGRGRGSGRRG</sequence>
<evidence type="ECO:0000313" key="3">
    <source>
        <dbReference type="Proteomes" id="UP000029120"/>
    </source>
</evidence>
<feature type="compositionally biased region" description="Acidic residues" evidence="1">
    <location>
        <begin position="539"/>
        <end position="553"/>
    </location>
</feature>
<feature type="region of interest" description="Disordered" evidence="1">
    <location>
        <begin position="344"/>
        <end position="372"/>
    </location>
</feature>
<dbReference type="AlphaFoldDB" id="A0A087GM27"/>
<name>A0A087GM27_ARAAL</name>
<evidence type="ECO:0000256" key="1">
    <source>
        <dbReference type="SAM" id="MobiDB-lite"/>
    </source>
</evidence>
<keyword evidence="3" id="KW-1185">Reference proteome</keyword>